<evidence type="ECO:0000256" key="2">
    <source>
        <dbReference type="ARBA" id="ARBA00023027"/>
    </source>
</evidence>
<dbReference type="EMBL" id="JABANO010007280">
    <property type="protein sequence ID" value="KAF4750356.1"/>
    <property type="molecule type" value="Genomic_DNA"/>
</dbReference>
<dbReference type="AlphaFoldDB" id="A0A7J6U0Y2"/>
<dbReference type="SUPFAM" id="SSF58038">
    <property type="entry name" value="SNARE fusion complex"/>
    <property type="match status" value="1"/>
</dbReference>
<dbReference type="Pfam" id="PF00171">
    <property type="entry name" value="Aldedh"/>
    <property type="match status" value="1"/>
</dbReference>
<dbReference type="PANTHER" id="PTHR43860">
    <property type="entry name" value="BETAINE ALDEHYDE DEHYDROGENASE"/>
    <property type="match status" value="1"/>
</dbReference>
<name>A0A7J6U0Y2_PEROL</name>
<dbReference type="Gene3D" id="3.40.309.10">
    <property type="entry name" value="Aldehyde Dehydrogenase, Chain A, domain 2"/>
    <property type="match status" value="1"/>
</dbReference>
<dbReference type="InterPro" id="IPR016161">
    <property type="entry name" value="Ald_DH/histidinol_DH"/>
</dbReference>
<keyword evidence="2" id="KW-0520">NAD</keyword>
<organism evidence="5 6">
    <name type="scientific">Perkinsus olseni</name>
    <name type="common">Perkinsus atlanticus</name>
    <dbReference type="NCBI Taxonomy" id="32597"/>
    <lineage>
        <taxon>Eukaryota</taxon>
        <taxon>Sar</taxon>
        <taxon>Alveolata</taxon>
        <taxon>Perkinsozoa</taxon>
        <taxon>Perkinsea</taxon>
        <taxon>Perkinsida</taxon>
        <taxon>Perkinsidae</taxon>
        <taxon>Perkinsus</taxon>
    </lineage>
</organism>
<dbReference type="InterPro" id="IPR016163">
    <property type="entry name" value="Ald_DH_C"/>
</dbReference>
<dbReference type="Gene3D" id="1.20.5.110">
    <property type="match status" value="1"/>
</dbReference>
<gene>
    <name evidence="5" type="ORF">FOZ63_031342</name>
</gene>
<evidence type="ECO:0000313" key="6">
    <source>
        <dbReference type="Proteomes" id="UP000553632"/>
    </source>
</evidence>
<feature type="compositionally biased region" description="Acidic residues" evidence="3">
    <location>
        <begin position="420"/>
        <end position="431"/>
    </location>
</feature>
<dbReference type="Proteomes" id="UP000553632">
    <property type="component" value="Unassembled WGS sequence"/>
</dbReference>
<dbReference type="InterPro" id="IPR015590">
    <property type="entry name" value="Aldehyde_DH_dom"/>
</dbReference>
<feature type="non-terminal residue" evidence="5">
    <location>
        <position position="1"/>
    </location>
</feature>
<evidence type="ECO:0000256" key="1">
    <source>
        <dbReference type="ARBA" id="ARBA00009986"/>
    </source>
</evidence>
<feature type="non-terminal residue" evidence="5">
    <location>
        <position position="443"/>
    </location>
</feature>
<proteinExistence type="inferred from homology"/>
<dbReference type="SUPFAM" id="SSF53720">
    <property type="entry name" value="ALDH-like"/>
    <property type="match status" value="1"/>
</dbReference>
<dbReference type="PROSITE" id="PS50192">
    <property type="entry name" value="T_SNARE"/>
    <property type="match status" value="1"/>
</dbReference>
<evidence type="ECO:0000259" key="4">
    <source>
        <dbReference type="PROSITE" id="PS50192"/>
    </source>
</evidence>
<evidence type="ECO:0000313" key="5">
    <source>
        <dbReference type="EMBL" id="KAF4750356.1"/>
    </source>
</evidence>
<feature type="region of interest" description="Disordered" evidence="3">
    <location>
        <begin position="400"/>
        <end position="443"/>
    </location>
</feature>
<reference evidence="5 6" key="1">
    <citation type="submission" date="2020-04" db="EMBL/GenBank/DDBJ databases">
        <title>Perkinsus olseni comparative genomics.</title>
        <authorList>
            <person name="Bogema D.R."/>
        </authorList>
    </citation>
    <scope>NUCLEOTIDE SEQUENCE [LARGE SCALE GENOMIC DNA]</scope>
    <source>
        <strain evidence="5 6">ATCC PRA-207</strain>
    </source>
</reference>
<evidence type="ECO:0000256" key="3">
    <source>
        <dbReference type="SAM" id="MobiDB-lite"/>
    </source>
</evidence>
<comment type="similarity">
    <text evidence="1">Belongs to the aldehyde dehydrogenase family.</text>
</comment>
<accession>A0A7J6U0Y2</accession>
<dbReference type="InterPro" id="IPR000727">
    <property type="entry name" value="T_SNARE_dom"/>
</dbReference>
<protein>
    <recommendedName>
        <fullName evidence="4">t-SNARE coiled-coil homology domain-containing protein</fullName>
    </recommendedName>
</protein>
<keyword evidence="6" id="KW-1185">Reference proteome</keyword>
<dbReference type="GO" id="GO:0016620">
    <property type="term" value="F:oxidoreductase activity, acting on the aldehyde or oxo group of donors, NAD or NADP as acceptor"/>
    <property type="evidence" value="ECO:0007669"/>
    <property type="project" value="InterPro"/>
</dbReference>
<comment type="caution">
    <text evidence="5">The sequence shown here is derived from an EMBL/GenBank/DDBJ whole genome shotgun (WGS) entry which is preliminary data.</text>
</comment>
<feature type="domain" description="T-SNARE coiled-coil homology" evidence="4">
    <location>
        <begin position="258"/>
        <end position="320"/>
    </location>
</feature>
<dbReference type="PANTHER" id="PTHR43860:SF2">
    <property type="entry name" value="BETAINE ALDEHYDE DEHYDROGENASE-RELATED"/>
    <property type="match status" value="1"/>
</dbReference>
<sequence length="443" mass="49805">IHNSIKEKFLARVQKEISKVPLCTPQELLEGGLEKTSGRLGPMISKKQFEKVTGMVDRAKASGFSVLCGGNSRTPGYYVEPTVFVDVPTDSEIWTEEVFGPVLCVRGFDTEGEALNEANNTRFGLAAAVMSGDPARCERVMRKFRCGIVWVNCSQPCFTQLPWGGVRRMQVSVGSMAFLHVAPGQLAPGYLEPKQVVQYVTKKPFGWYSPRFEDSKLAPDTAALPGLAEPVHCIQFIFVNAGATVAGERRDQDVPLDEALQRQKLKDLKKVDKNMGVVQDMYHQLHGEVVKQQDTIDAVDEQMEQAKDSTGKVVEELQETHHSKKKNFWRKVACISILLLSQERASESTNDHTRKRKARKWWRIVKNVVVVILHSSSVALTVSRVCRYHSYYFTMARKNSEEDYEMEEATPSSSLKEVRESDDEEEDEEMSDASSETTEVDEG</sequence>